<gene>
    <name evidence="2" type="ORF">DFL_000415</name>
</gene>
<accession>A0A437ADW0</accession>
<dbReference type="RefSeq" id="XP_067494948.1">
    <property type="nucleotide sequence ID" value="XM_067633195.1"/>
</dbReference>
<evidence type="ECO:0000256" key="1">
    <source>
        <dbReference type="SAM" id="Phobius"/>
    </source>
</evidence>
<dbReference type="Proteomes" id="UP000283090">
    <property type="component" value="Unassembled WGS sequence"/>
</dbReference>
<evidence type="ECO:0000313" key="3">
    <source>
        <dbReference type="Proteomes" id="UP000283090"/>
    </source>
</evidence>
<name>A0A437ADW0_ARTFL</name>
<dbReference type="AlphaFoldDB" id="A0A437ADW0"/>
<comment type="caution">
    <text evidence="2">The sequence shown here is derived from an EMBL/GenBank/DDBJ whole genome shotgun (WGS) entry which is preliminary data.</text>
</comment>
<dbReference type="GeneID" id="93582726"/>
<keyword evidence="3" id="KW-1185">Reference proteome</keyword>
<evidence type="ECO:0000313" key="2">
    <source>
        <dbReference type="EMBL" id="RVD89404.1"/>
    </source>
</evidence>
<dbReference type="EMBL" id="SAEB01000001">
    <property type="protein sequence ID" value="RVD89404.1"/>
    <property type="molecule type" value="Genomic_DNA"/>
</dbReference>
<protein>
    <submittedName>
        <fullName evidence="2">Uncharacterized protein</fullName>
    </submittedName>
</protein>
<sequence>MNHRGLGLQKAPYVLDLRYTAYKVFEGRIPDSDEIGLLEPTVLLSSGIICTLPPFDQAVSGALRSSVIVDVGCLLYLTTFSVPGLSFLLSSFSIILLPAFLIDKVIGPSTEIGCLASDRTGGRFGQILVDLLPAN</sequence>
<organism evidence="2 3">
    <name type="scientific">Arthrobotrys flagrans</name>
    <name type="common">Nematode-trapping fungus</name>
    <name type="synonym">Trichothecium flagrans</name>
    <dbReference type="NCBI Taxonomy" id="97331"/>
    <lineage>
        <taxon>Eukaryota</taxon>
        <taxon>Fungi</taxon>
        <taxon>Dikarya</taxon>
        <taxon>Ascomycota</taxon>
        <taxon>Pezizomycotina</taxon>
        <taxon>Orbiliomycetes</taxon>
        <taxon>Orbiliales</taxon>
        <taxon>Orbiliaceae</taxon>
        <taxon>Arthrobotrys</taxon>
    </lineage>
</organism>
<dbReference type="VEuPathDB" id="FungiDB:DFL_000415"/>
<reference evidence="2 3" key="1">
    <citation type="submission" date="2019-01" db="EMBL/GenBank/DDBJ databases">
        <title>Intercellular communication is required for trap formation in the nematode-trapping fungus Duddingtonia flagrans.</title>
        <authorList>
            <person name="Youssar L."/>
            <person name="Wernet V."/>
            <person name="Hensel N."/>
            <person name="Hildebrandt H.-G."/>
            <person name="Fischer R."/>
        </authorList>
    </citation>
    <scope>NUCLEOTIDE SEQUENCE [LARGE SCALE GENOMIC DNA]</scope>
    <source>
        <strain evidence="2 3">CBS H-5679</strain>
    </source>
</reference>
<proteinExistence type="predicted"/>
<keyword evidence="1" id="KW-0812">Transmembrane</keyword>
<keyword evidence="1" id="KW-0472">Membrane</keyword>
<feature type="transmembrane region" description="Helical" evidence="1">
    <location>
        <begin position="84"/>
        <end position="102"/>
    </location>
</feature>
<keyword evidence="1" id="KW-1133">Transmembrane helix</keyword>